<dbReference type="NCBIfam" id="TIGR02293">
    <property type="entry name" value="TAS_TIGR02293"/>
    <property type="match status" value="1"/>
</dbReference>
<dbReference type="OrthoDB" id="8595277at2"/>
<dbReference type="PATRIC" id="fig|1004151.3.peg.4629"/>
<protein>
    <submittedName>
        <fullName evidence="3">Putative toxin-antitoxin system antitoxin component, TIGR02293 family</fullName>
    </submittedName>
</protein>
<dbReference type="AlphaFoldDB" id="W3V0C1"/>
<evidence type="ECO:0000259" key="1">
    <source>
        <dbReference type="Pfam" id="PF09722"/>
    </source>
</evidence>
<dbReference type="InterPro" id="IPR024467">
    <property type="entry name" value="Xre/MbcA/ParS-like_toxin-bd"/>
</dbReference>
<keyword evidence="4" id="KW-1185">Reference proteome</keyword>
<proteinExistence type="predicted"/>
<organism evidence="3 4">
    <name type="scientific">Photorhabdus khanii NC19</name>
    <dbReference type="NCBI Taxonomy" id="1004151"/>
    <lineage>
        <taxon>Bacteria</taxon>
        <taxon>Pseudomonadati</taxon>
        <taxon>Pseudomonadota</taxon>
        <taxon>Gammaproteobacteria</taxon>
        <taxon>Enterobacterales</taxon>
        <taxon>Morganellaceae</taxon>
        <taxon>Photorhabdus</taxon>
    </lineage>
</organism>
<evidence type="ECO:0000313" key="3">
    <source>
        <dbReference type="EMBL" id="ETS29272.1"/>
    </source>
</evidence>
<dbReference type="Proteomes" id="UP000018957">
    <property type="component" value="Unassembled WGS sequence"/>
</dbReference>
<name>W3V0C1_9GAMM</name>
<reference evidence="3 4" key="1">
    <citation type="submission" date="2013-11" db="EMBL/GenBank/DDBJ databases">
        <title>Elucidation of the Photorhabdus temperata genome and generation of transposon mutant library to identify motility mutants.</title>
        <authorList>
            <person name="Hurst S.G.IV."/>
            <person name="Micheals B."/>
            <person name="Abebe-Akele F."/>
            <person name="Rowedder H."/>
            <person name="Bullock H."/>
            <person name="Jackobeck R."/>
            <person name="Janicki E."/>
            <person name="Tisa L.S."/>
        </authorList>
    </citation>
    <scope>NUCLEOTIDE SEQUENCE [LARGE SCALE GENOMIC DNA]</scope>
    <source>
        <strain evidence="3 4">NC19</strain>
    </source>
</reference>
<gene>
    <name evidence="3" type="ORF">PTE_04494</name>
</gene>
<accession>W3V0C1</accession>
<dbReference type="EMBL" id="AYSJ01000017">
    <property type="protein sequence ID" value="ETS29272.1"/>
    <property type="molecule type" value="Genomic_DNA"/>
</dbReference>
<dbReference type="Pfam" id="PF20432">
    <property type="entry name" value="Xre-like-HTH"/>
    <property type="match status" value="1"/>
</dbReference>
<dbReference type="InterPro" id="IPR011979">
    <property type="entry name" value="Antitox_Xre"/>
</dbReference>
<feature type="domain" description="Antitoxin Xre-like helix-turn-helix" evidence="2">
    <location>
        <begin position="31"/>
        <end position="90"/>
    </location>
</feature>
<evidence type="ECO:0000259" key="2">
    <source>
        <dbReference type="Pfam" id="PF20432"/>
    </source>
</evidence>
<dbReference type="GO" id="GO:0003677">
    <property type="term" value="F:DNA binding"/>
    <property type="evidence" value="ECO:0007669"/>
    <property type="project" value="InterPro"/>
</dbReference>
<dbReference type="InterPro" id="IPR046847">
    <property type="entry name" value="Xre-like_HTH"/>
</dbReference>
<sequence length="148" mass="16498">MRNYIPIEKAATNALWRFVGLPAERGLDLTRFLQNGLPLNVIDNLHEWSEMSKSDILRIAGINERNIARRRSAGCTLNANESERIARFIRVFDAAVCLFDGDKQAAYEWLNNPVKGLGYVAPVSLIATESGAIDVLDLIGRLEHGIFS</sequence>
<evidence type="ECO:0000313" key="4">
    <source>
        <dbReference type="Proteomes" id="UP000018957"/>
    </source>
</evidence>
<dbReference type="RefSeq" id="WP_036850563.1">
    <property type="nucleotide sequence ID" value="NZ_AYSJ01000017.1"/>
</dbReference>
<feature type="domain" description="Antitoxin Xre/MbcA/ParS-like toxin-binding" evidence="1">
    <location>
        <begin position="96"/>
        <end position="145"/>
    </location>
</feature>
<comment type="caution">
    <text evidence="3">The sequence shown here is derived from an EMBL/GenBank/DDBJ whole genome shotgun (WGS) entry which is preliminary data.</text>
</comment>
<dbReference type="Pfam" id="PF09722">
    <property type="entry name" value="Xre_MbcA_ParS_C"/>
    <property type="match status" value="1"/>
</dbReference>